<accession>A0A3P6QTG1</accession>
<dbReference type="InterPro" id="IPR039754">
    <property type="entry name" value="Esf1"/>
</dbReference>
<dbReference type="PANTHER" id="PTHR12202">
    <property type="entry name" value="ESF1 HOMOLOG"/>
    <property type="match status" value="1"/>
</dbReference>
<evidence type="ECO:0000313" key="2">
    <source>
        <dbReference type="EMBL" id="VDK43935.1"/>
    </source>
</evidence>
<dbReference type="GO" id="GO:0006364">
    <property type="term" value="P:rRNA processing"/>
    <property type="evidence" value="ECO:0007669"/>
    <property type="project" value="InterPro"/>
</dbReference>
<protein>
    <recommendedName>
        <fullName evidence="1">ESF1 RRM domain-containing protein</fullName>
    </recommendedName>
</protein>
<feature type="domain" description="ESF1 RRM" evidence="1">
    <location>
        <begin position="46"/>
        <end position="199"/>
    </location>
</feature>
<dbReference type="Proteomes" id="UP000271098">
    <property type="component" value="Unassembled WGS sequence"/>
</dbReference>
<proteinExistence type="predicted"/>
<dbReference type="OrthoDB" id="431825at2759"/>
<dbReference type="Pfam" id="PF25121">
    <property type="entry name" value="RRM_ESF1"/>
    <property type="match status" value="1"/>
</dbReference>
<name>A0A3P6QTG1_9BILA</name>
<sequence length="203" mass="23274">MARGNGNITSSDEDSDSEWELEEVVEEVHDWGETDKDARRVEWKSQRLALCNMEWDRISASDIFVLISSFKPPAPAAQSTVLIMTVKKGHKFQTVAAVRSVTIYVSDFGKERLKEEERAGPKLTKLKKPVEETEEMDEETREALRTYQLERMKYYYAIIECDEVETASAIYDACDGAEFESSAVRLDLRFVPDDMTFEVSTDF</sequence>
<gene>
    <name evidence="2" type="ORF">GPUH_LOCUS4282</name>
</gene>
<dbReference type="EMBL" id="UYRT01007946">
    <property type="protein sequence ID" value="VDK43935.1"/>
    <property type="molecule type" value="Genomic_DNA"/>
</dbReference>
<evidence type="ECO:0000259" key="1">
    <source>
        <dbReference type="Pfam" id="PF25121"/>
    </source>
</evidence>
<keyword evidence="3" id="KW-1185">Reference proteome</keyword>
<reference evidence="2 3" key="1">
    <citation type="submission" date="2018-11" db="EMBL/GenBank/DDBJ databases">
        <authorList>
            <consortium name="Pathogen Informatics"/>
        </authorList>
    </citation>
    <scope>NUCLEOTIDE SEQUENCE [LARGE SCALE GENOMIC DNA]</scope>
</reference>
<dbReference type="GO" id="GO:0003723">
    <property type="term" value="F:RNA binding"/>
    <property type="evidence" value="ECO:0007669"/>
    <property type="project" value="TreeGrafter"/>
</dbReference>
<dbReference type="InterPro" id="IPR056750">
    <property type="entry name" value="RRM_ESF1"/>
</dbReference>
<dbReference type="AlphaFoldDB" id="A0A3P6QTG1"/>
<evidence type="ECO:0000313" key="3">
    <source>
        <dbReference type="Proteomes" id="UP000271098"/>
    </source>
</evidence>
<organism evidence="2 3">
    <name type="scientific">Gongylonema pulchrum</name>
    <dbReference type="NCBI Taxonomy" id="637853"/>
    <lineage>
        <taxon>Eukaryota</taxon>
        <taxon>Metazoa</taxon>
        <taxon>Ecdysozoa</taxon>
        <taxon>Nematoda</taxon>
        <taxon>Chromadorea</taxon>
        <taxon>Rhabditida</taxon>
        <taxon>Spirurina</taxon>
        <taxon>Spiruromorpha</taxon>
        <taxon>Spiruroidea</taxon>
        <taxon>Gongylonematidae</taxon>
        <taxon>Gongylonema</taxon>
    </lineage>
</organism>
<dbReference type="PANTHER" id="PTHR12202:SF0">
    <property type="entry name" value="ESF1 HOMOLOG"/>
    <property type="match status" value="1"/>
</dbReference>